<keyword evidence="10 12" id="KW-0413">Isomerase</keyword>
<dbReference type="KEGG" id="sect:A359_01290"/>
<dbReference type="GO" id="GO:0003677">
    <property type="term" value="F:DNA binding"/>
    <property type="evidence" value="ECO:0007669"/>
    <property type="project" value="UniProtKB-KW"/>
</dbReference>
<dbReference type="InterPro" id="IPR049330">
    <property type="entry name" value="TOP1_Znf"/>
</dbReference>
<feature type="site" description="Interaction with DNA" evidence="12">
    <location>
        <position position="174"/>
    </location>
</feature>
<dbReference type="NCBIfam" id="TIGR01051">
    <property type="entry name" value="topA_bact"/>
    <property type="match status" value="1"/>
</dbReference>
<dbReference type="OrthoDB" id="9804262at2"/>
<dbReference type="InterPro" id="IPR013263">
    <property type="entry name" value="TopoI_Znr_bac"/>
</dbReference>
<dbReference type="GO" id="GO:0003917">
    <property type="term" value="F:DNA topoisomerase type I (single strand cut, ATP-independent) activity"/>
    <property type="evidence" value="ECO:0007669"/>
    <property type="project" value="UniProtKB-UniRule"/>
</dbReference>
<evidence type="ECO:0000256" key="11">
    <source>
        <dbReference type="ARBA" id="ARBA00053060"/>
    </source>
</evidence>
<keyword evidence="17" id="KW-1185">Reference proteome</keyword>
<dbReference type="HAMAP" id="MF_00952">
    <property type="entry name" value="Topoisom_1_prok"/>
    <property type="match status" value="1"/>
</dbReference>
<dbReference type="Pfam" id="PF01751">
    <property type="entry name" value="Toprim"/>
    <property type="match status" value="1"/>
</dbReference>
<evidence type="ECO:0000256" key="13">
    <source>
        <dbReference type="SAM" id="MobiDB-lite"/>
    </source>
</evidence>
<dbReference type="CDD" id="cd03363">
    <property type="entry name" value="TOPRIM_TopoIA_TopoI"/>
    <property type="match status" value="1"/>
</dbReference>
<evidence type="ECO:0000256" key="12">
    <source>
        <dbReference type="HAMAP-Rule" id="MF_00952"/>
    </source>
</evidence>
<evidence type="ECO:0000256" key="1">
    <source>
        <dbReference type="ARBA" id="ARBA00000213"/>
    </source>
</evidence>
<dbReference type="InterPro" id="IPR034149">
    <property type="entry name" value="TOPRIM_TopoI"/>
</dbReference>
<dbReference type="EC" id="5.6.2.1" evidence="12"/>
<dbReference type="SUPFAM" id="SSF56712">
    <property type="entry name" value="Prokaryotic type I DNA topoisomerase"/>
    <property type="match status" value="1"/>
</dbReference>
<comment type="function">
    <text evidence="11 12">Releases the supercoiling and torsional tension of DNA, which is introduced during the DNA replication and transcription, by transiently cleaving and rejoining one strand of the DNA duplex. Introduces a single-strand break via transesterification at a target site in duplex DNA. The scissile phosphodiester is attacked by the catalytic tyrosine of the enzyme, resulting in the formation of a DNA-(5'-phosphotyrosyl)-enzyme intermediate and the expulsion of a 3'-OH DNA strand. The free DNA strand then undergoes passage around the unbroken strand, thus removing DNA supercoils. Finally, in the religation step, the DNA 3'-OH attacks the covalent intermediate to expel the active-site tyrosine and restore the DNA phosphodiester backbone.</text>
</comment>
<feature type="site" description="Interaction with DNA" evidence="12">
    <location>
        <position position="181"/>
    </location>
</feature>
<dbReference type="Pfam" id="PF08272">
    <property type="entry name" value="Zn_Ribbon_Topo"/>
    <property type="match status" value="2"/>
</dbReference>
<comment type="subunit">
    <text evidence="12">Monomer.</text>
</comment>
<evidence type="ECO:0000256" key="2">
    <source>
        <dbReference type="ARBA" id="ARBA00009446"/>
    </source>
</evidence>
<dbReference type="STRING" id="1199245.A359_01290"/>
<evidence type="ECO:0000256" key="7">
    <source>
        <dbReference type="ARBA" id="ARBA00022842"/>
    </source>
</evidence>
<dbReference type="GO" id="GO:0005694">
    <property type="term" value="C:chromosome"/>
    <property type="evidence" value="ECO:0007669"/>
    <property type="project" value="InterPro"/>
</dbReference>
<feature type="site" description="Interaction with DNA" evidence="12">
    <location>
        <position position="33"/>
    </location>
</feature>
<dbReference type="InterPro" id="IPR013826">
    <property type="entry name" value="Topo_IA_cen_sub3"/>
</dbReference>
<reference evidence="16 17" key="1">
    <citation type="journal article" date="2012" name="Mol. Biol. Evol.">
        <title>Genome reduction and co-evolution between the primary and secondary bacterial symbionts of psyllids.</title>
        <authorList>
            <person name="Sloan D.B."/>
            <person name="Moran N.A."/>
        </authorList>
    </citation>
    <scope>NUCLEOTIDE SEQUENCE [LARGE SCALE GENOMIC DNA]</scope>
    <source>
        <strain evidence="16">Ceuc_S</strain>
    </source>
</reference>
<dbReference type="Proteomes" id="UP000003936">
    <property type="component" value="Chromosome"/>
</dbReference>
<evidence type="ECO:0000256" key="8">
    <source>
        <dbReference type="ARBA" id="ARBA00023029"/>
    </source>
</evidence>
<accession>J3TEZ3</accession>
<dbReference type="Gene3D" id="3.30.65.10">
    <property type="entry name" value="Bacterial Topoisomerase I, domain 1"/>
    <property type="match status" value="3"/>
</dbReference>
<dbReference type="PRINTS" id="PR00417">
    <property type="entry name" value="PRTPISMRASEI"/>
</dbReference>
<evidence type="ECO:0000256" key="6">
    <source>
        <dbReference type="ARBA" id="ARBA00022833"/>
    </source>
</evidence>
<dbReference type="InterPro" id="IPR005733">
    <property type="entry name" value="TopoI_bac-type"/>
</dbReference>
<feature type="site" description="Interaction with DNA" evidence="12">
    <location>
        <position position="165"/>
    </location>
</feature>
<dbReference type="Gene3D" id="2.20.25.10">
    <property type="match status" value="1"/>
</dbReference>
<evidence type="ECO:0000256" key="3">
    <source>
        <dbReference type="ARBA" id="ARBA00022723"/>
    </source>
</evidence>
<evidence type="ECO:0000313" key="17">
    <source>
        <dbReference type="Proteomes" id="UP000003936"/>
    </source>
</evidence>
<evidence type="ECO:0000256" key="10">
    <source>
        <dbReference type="ARBA" id="ARBA00023235"/>
    </source>
</evidence>
<organism evidence="16 17">
    <name type="scientific">secondary endosymbiont of Ctenarytaina eucalypti</name>
    <dbReference type="NCBI Taxonomy" id="1199245"/>
    <lineage>
        <taxon>Bacteria</taxon>
        <taxon>Pseudomonadati</taxon>
        <taxon>Pseudomonadota</taxon>
        <taxon>Gammaproteobacteria</taxon>
        <taxon>Enterobacterales</taxon>
        <taxon>Enterobacteriaceae</taxon>
        <taxon>aphid secondary symbionts</taxon>
    </lineage>
</organism>
<dbReference type="Pfam" id="PF01131">
    <property type="entry name" value="Topoisom_bac"/>
    <property type="match status" value="1"/>
</dbReference>
<keyword evidence="8 12" id="KW-0799">Topoisomerase</keyword>
<proteinExistence type="inferred from homology"/>
<sequence length="862" mass="97753" precursor="true">MGKALVIVESPAKAKTINKYLGKNYVVKSSVGHVRDLPTSGSASQKIVDASKKGKNTPDSNQALVNRMGIDPYHGWKAKYEILPGKEKVMTEIKALAETADHIYLATDLDREGEAIAWHLREVIGGDNKRFSRVVFNEITRNAIAQAFERPRELNIDRVNAQQARRFMDRVVGYMVSPLLWKKIARGLSAGRVQSVVVRLVVEREREIKMFMPEEYWELHASLQTKQRQPLALKVTHQEEKLFKPVNKQQIQSALDRLKNASYVISHCDNKLSISNPPPPFTTSTLQQASSTRMGCGVKKTMILAQRLYEAGHITYMRTDSTNLSQEALNMVRAYIKSSFGKLYLPKQPNKYFIKNNAKEAHEAIRPSNVYALAEELKDMKADARKLYQLIWLQFVACQMTPAKYDARMLVVRAGEFQLRARGRTLRFDGWSKVMSTLRKSSEDPTLPTVEVGEMLTLSKLLPSQHFTQPPARYSEASLVKEMEKRGIGRPSTYASIISTIQERGYVHAENHYLYAEKMGEIVTDRLEENFRDLMNYDFTAKMEDTLDRVAANQQEWKSVLDIFFSKFSQQLENAEKDPEDGGMRPNHMVMTSIDCLLCSRKMGIRTASTGVFLGCSGYALSSRDRCKNTINLIPEVANLNVFERDDAARDALRTRHHCRKCSAAMDRYVIDGERKLHVCGNNPLCDGYCIEQGKFRIKGYDGLVITCEQCSADMQLKLGRFGKYMACTNDHCKNTRKILRNGDVAPPKVAPVPLPELHCEKSDAYFVLRDGSAGVFLAANTFPESRETRAPLVAELARFRARLPEKLYYLADAPIADAEGNSTLVRFSRKTKQQYISSQKKGKVTCWTAFYVDGQWQVTKK</sequence>
<dbReference type="PROSITE" id="PS00396">
    <property type="entry name" value="TOPO_IA_1"/>
    <property type="match status" value="1"/>
</dbReference>
<dbReference type="Pfam" id="PF21372">
    <property type="entry name" value="Zn_ribbon_bTOP1"/>
    <property type="match status" value="1"/>
</dbReference>
<evidence type="ECO:0000259" key="15">
    <source>
        <dbReference type="PROSITE" id="PS52039"/>
    </source>
</evidence>
<dbReference type="PATRIC" id="fig|1199245.3.peg.149"/>
<gene>
    <name evidence="12" type="primary">topA</name>
    <name evidence="16" type="ORF">A359_01290</name>
</gene>
<dbReference type="InterPro" id="IPR013824">
    <property type="entry name" value="Topo_IA_cen_sub1"/>
</dbReference>
<dbReference type="InterPro" id="IPR013825">
    <property type="entry name" value="Topo_IA_cen_sub2"/>
</dbReference>
<feature type="region of interest" description="Disordered" evidence="13">
    <location>
        <begin position="38"/>
        <end position="61"/>
    </location>
</feature>
<dbReference type="InterPro" id="IPR006171">
    <property type="entry name" value="TOPRIM_dom"/>
</dbReference>
<comment type="similarity">
    <text evidence="2 12">Belongs to the type IA topoisomerase family.</text>
</comment>
<keyword evidence="3" id="KW-0479">Metal-binding</keyword>
<dbReference type="InterPro" id="IPR003601">
    <property type="entry name" value="Topo_IA_2"/>
</dbReference>
<comment type="catalytic activity">
    <reaction evidence="1 12">
        <text>ATP-independent breakage of single-stranded DNA, followed by passage and rejoining.</text>
        <dbReference type="EC" id="5.6.2.1"/>
    </reaction>
</comment>
<dbReference type="RefSeq" id="WP_014887830.1">
    <property type="nucleotide sequence ID" value="NC_018419.1"/>
</dbReference>
<dbReference type="AlphaFoldDB" id="J3TEZ3"/>
<feature type="site" description="Interaction with DNA" evidence="12">
    <location>
        <position position="504"/>
    </location>
</feature>
<dbReference type="Gene3D" id="2.70.20.10">
    <property type="entry name" value="Topoisomerase I, domain 3"/>
    <property type="match status" value="1"/>
</dbReference>
<keyword evidence="5" id="KW-0863">Zinc-finger</keyword>
<name>J3TEZ3_9ENTR</name>
<dbReference type="InterPro" id="IPR003602">
    <property type="entry name" value="Topo_IA_DNA-bd_dom"/>
</dbReference>
<keyword evidence="6" id="KW-0862">Zinc</keyword>
<evidence type="ECO:0000313" key="16">
    <source>
        <dbReference type="EMBL" id="AFP84532.1"/>
    </source>
</evidence>
<dbReference type="InterPro" id="IPR023405">
    <property type="entry name" value="Topo_IA_core_domain"/>
</dbReference>
<evidence type="ECO:0000259" key="14">
    <source>
        <dbReference type="PROSITE" id="PS50880"/>
    </source>
</evidence>
<feature type="active site" description="O-(5'-phospho-DNA)-tyrosine intermediate" evidence="12">
    <location>
        <position position="316"/>
    </location>
</feature>
<dbReference type="PANTHER" id="PTHR42785:SF1">
    <property type="entry name" value="DNA TOPOISOMERASE"/>
    <property type="match status" value="1"/>
</dbReference>
<dbReference type="GO" id="GO:0008270">
    <property type="term" value="F:zinc ion binding"/>
    <property type="evidence" value="ECO:0007669"/>
    <property type="project" value="UniProtKB-KW"/>
</dbReference>
<dbReference type="SMART" id="SM00436">
    <property type="entry name" value="TOP1Bc"/>
    <property type="match status" value="1"/>
</dbReference>
<dbReference type="PANTHER" id="PTHR42785">
    <property type="entry name" value="DNA TOPOISOMERASE, TYPE IA, CORE"/>
    <property type="match status" value="1"/>
</dbReference>
<dbReference type="FunFam" id="1.10.290.10:FF:000002">
    <property type="entry name" value="DNA topoisomerase 1"/>
    <property type="match status" value="1"/>
</dbReference>
<keyword evidence="4" id="KW-0677">Repeat</keyword>
<dbReference type="PROSITE" id="PS50880">
    <property type="entry name" value="TOPRIM"/>
    <property type="match status" value="1"/>
</dbReference>
<dbReference type="PROSITE" id="PS52039">
    <property type="entry name" value="TOPO_IA_2"/>
    <property type="match status" value="1"/>
</dbReference>
<dbReference type="FunFam" id="3.40.50.140:FF:000001">
    <property type="entry name" value="DNA topoisomerase 1"/>
    <property type="match status" value="1"/>
</dbReference>
<dbReference type="SUPFAM" id="SSF57783">
    <property type="entry name" value="Zinc beta-ribbon"/>
    <property type="match status" value="4"/>
</dbReference>
<dbReference type="SMART" id="SM00493">
    <property type="entry name" value="TOPRIM"/>
    <property type="match status" value="1"/>
</dbReference>
<feature type="site" description="Interaction with DNA" evidence="12">
    <location>
        <position position="169"/>
    </location>
</feature>
<dbReference type="Gene3D" id="1.10.290.10">
    <property type="entry name" value="Topoisomerase I, domain 4"/>
    <property type="match status" value="1"/>
</dbReference>
<dbReference type="InterPro" id="IPR023406">
    <property type="entry name" value="Topo_IA_AS"/>
</dbReference>
<dbReference type="Gene3D" id="1.10.460.10">
    <property type="entry name" value="Topoisomerase I, domain 2"/>
    <property type="match status" value="1"/>
</dbReference>
<feature type="site" description="Interaction with DNA" evidence="12">
    <location>
        <position position="166"/>
    </location>
</feature>
<protein>
    <recommendedName>
        <fullName evidence="12">DNA topoisomerase 1</fullName>
        <ecNumber evidence="12">5.6.2.1</ecNumber>
    </recommendedName>
    <alternativeName>
        <fullName evidence="12">DNA topoisomerase I</fullName>
    </alternativeName>
</protein>
<evidence type="ECO:0000256" key="4">
    <source>
        <dbReference type="ARBA" id="ARBA00022737"/>
    </source>
</evidence>
<dbReference type="GO" id="GO:0006265">
    <property type="term" value="P:DNA topological change"/>
    <property type="evidence" value="ECO:0007669"/>
    <property type="project" value="UniProtKB-UniRule"/>
</dbReference>
<dbReference type="HOGENOM" id="CLU_002929_4_3_6"/>
<dbReference type="Gene3D" id="3.40.50.140">
    <property type="match status" value="1"/>
</dbReference>
<feature type="domain" description="Toprim" evidence="14">
    <location>
        <begin position="3"/>
        <end position="139"/>
    </location>
</feature>
<keyword evidence="7" id="KW-0460">Magnesium</keyword>
<feature type="site" description="Interaction with DNA" evidence="12">
    <location>
        <position position="318"/>
    </location>
</feature>
<dbReference type="Pfam" id="PF01396">
    <property type="entry name" value="Zn_ribbon_Top1"/>
    <property type="match status" value="2"/>
</dbReference>
<evidence type="ECO:0000256" key="9">
    <source>
        <dbReference type="ARBA" id="ARBA00023125"/>
    </source>
</evidence>
<dbReference type="InterPro" id="IPR000380">
    <property type="entry name" value="Topo_IA"/>
</dbReference>
<dbReference type="CDD" id="cd00186">
    <property type="entry name" value="TOP1Ac"/>
    <property type="match status" value="1"/>
</dbReference>
<dbReference type="FunFam" id="3.30.65.10:FF:000002">
    <property type="entry name" value="DNA topoisomerase 1"/>
    <property type="match status" value="1"/>
</dbReference>
<feature type="region of interest" description="Interaction with DNA" evidence="12">
    <location>
        <begin position="189"/>
        <end position="194"/>
    </location>
</feature>
<dbReference type="EMBL" id="CP003546">
    <property type="protein sequence ID" value="AFP84532.1"/>
    <property type="molecule type" value="Genomic_DNA"/>
</dbReference>
<feature type="domain" description="Topo IA-type catalytic" evidence="15">
    <location>
        <begin position="155"/>
        <end position="572"/>
    </location>
</feature>
<evidence type="ECO:0000256" key="5">
    <source>
        <dbReference type="ARBA" id="ARBA00022771"/>
    </source>
</evidence>
<dbReference type="InterPro" id="IPR013498">
    <property type="entry name" value="Topo_IA_Znf"/>
</dbReference>
<dbReference type="SMART" id="SM00437">
    <property type="entry name" value="TOP1Ac"/>
    <property type="match status" value="1"/>
</dbReference>
<dbReference type="InterPro" id="IPR013497">
    <property type="entry name" value="Topo_IA_cen"/>
</dbReference>
<dbReference type="InterPro" id="IPR028612">
    <property type="entry name" value="Topoisom_1_IA"/>
</dbReference>
<keyword evidence="9 12" id="KW-0238">DNA-binding</keyword>